<dbReference type="InterPro" id="IPR036373">
    <property type="entry name" value="Ribosomal_bL17_sf"/>
</dbReference>
<evidence type="ECO:0000313" key="6">
    <source>
        <dbReference type="EMBL" id="KSV18687.1"/>
    </source>
</evidence>
<dbReference type="Gene3D" id="3.90.1030.10">
    <property type="entry name" value="Ribosomal protein L17"/>
    <property type="match status" value="1"/>
</dbReference>
<evidence type="ECO:0000313" key="8">
    <source>
        <dbReference type="Proteomes" id="UP000053577"/>
    </source>
</evidence>
<evidence type="ECO:0000256" key="4">
    <source>
        <dbReference type="HAMAP-Rule" id="MF_01368"/>
    </source>
</evidence>
<proteinExistence type="inferred from homology"/>
<evidence type="ECO:0000256" key="5">
    <source>
        <dbReference type="RuleBase" id="RU000660"/>
    </source>
</evidence>
<dbReference type="GO" id="GO:0003735">
    <property type="term" value="F:structural constituent of ribosome"/>
    <property type="evidence" value="ECO:0007669"/>
    <property type="project" value="InterPro"/>
</dbReference>
<protein>
    <recommendedName>
        <fullName evidence="4">Large ribosomal subunit protein bL17</fullName>
    </recommendedName>
</protein>
<reference evidence="7" key="2">
    <citation type="submission" date="2023-12" db="EMBL/GenBank/DDBJ databases">
        <title>Isolation of organohalide respiring bacteria Dehalococcoides mccartyi strain GPTCE1 in groundwater collected near a chemical plant in Suzhou, China.</title>
        <authorList>
            <person name="Liu G."/>
        </authorList>
    </citation>
    <scope>NUCLEOTIDE SEQUENCE</scope>
    <source>
        <strain evidence="7">GPTCE1</strain>
    </source>
</reference>
<dbReference type="SMR" id="A0A0V8M4I7"/>
<dbReference type="Proteomes" id="UP001327986">
    <property type="component" value="Chromosome"/>
</dbReference>
<comment type="subunit">
    <text evidence="4">Part of the 50S ribosomal subunit. Contacts protein L32.</text>
</comment>
<evidence type="ECO:0000256" key="1">
    <source>
        <dbReference type="ARBA" id="ARBA00008777"/>
    </source>
</evidence>
<dbReference type="Proteomes" id="UP000053577">
    <property type="component" value="Unassembled WGS sequence"/>
</dbReference>
<dbReference type="SUPFAM" id="SSF64263">
    <property type="entry name" value="Prokaryotic ribosomal protein L17"/>
    <property type="match status" value="1"/>
</dbReference>
<dbReference type="InterPro" id="IPR000456">
    <property type="entry name" value="Ribosomal_bL17"/>
</dbReference>
<dbReference type="GeneID" id="3230212"/>
<dbReference type="PANTHER" id="PTHR14413:SF16">
    <property type="entry name" value="LARGE RIBOSOMAL SUBUNIT PROTEIN BL17M"/>
    <property type="match status" value="1"/>
</dbReference>
<evidence type="ECO:0000256" key="3">
    <source>
        <dbReference type="ARBA" id="ARBA00023274"/>
    </source>
</evidence>
<dbReference type="GO" id="GO:0022625">
    <property type="term" value="C:cytosolic large ribosomal subunit"/>
    <property type="evidence" value="ECO:0007669"/>
    <property type="project" value="TreeGrafter"/>
</dbReference>
<keyword evidence="2 4" id="KW-0689">Ribosomal protein</keyword>
<name>A0A0V8M4I7_9CHLR</name>
<dbReference type="HAMAP" id="MF_01368">
    <property type="entry name" value="Ribosomal_bL17"/>
    <property type="match status" value="1"/>
</dbReference>
<evidence type="ECO:0000256" key="2">
    <source>
        <dbReference type="ARBA" id="ARBA00022980"/>
    </source>
</evidence>
<dbReference type="AlphaFoldDB" id="A0A0V8M4I7"/>
<organism evidence="6 8">
    <name type="scientific">Dehalococcoides mccartyi</name>
    <dbReference type="NCBI Taxonomy" id="61435"/>
    <lineage>
        <taxon>Bacteria</taxon>
        <taxon>Bacillati</taxon>
        <taxon>Chloroflexota</taxon>
        <taxon>Dehalococcoidia</taxon>
        <taxon>Dehalococcoidales</taxon>
        <taxon>Dehalococcoidaceae</taxon>
        <taxon>Dehalococcoides</taxon>
    </lineage>
</organism>
<sequence length="117" mass="13406">MRHNVSGRKFDRPTGQRMSLYRNLVTDLLNYEEITISEPRAKEIRSMAEKMITLGKKGTLASRRRALAFVYIPGIVDKVFEDLSKRYAERPGGYTRMTKLGPRQGDGAEMVKLELVK</sequence>
<evidence type="ECO:0000313" key="7">
    <source>
        <dbReference type="EMBL" id="WRO07826.1"/>
    </source>
</evidence>
<dbReference type="Pfam" id="PF01196">
    <property type="entry name" value="Ribosomal_L17"/>
    <property type="match status" value="1"/>
</dbReference>
<gene>
    <name evidence="4 7" type="primary">rplQ</name>
    <name evidence="6" type="ORF">DA01_01550</name>
    <name evidence="7" type="ORF">VLL09_02765</name>
</gene>
<dbReference type="PATRIC" id="fig|243164.10.peg.481"/>
<dbReference type="RefSeq" id="WP_010936280.1">
    <property type="nucleotide sequence ID" value="NZ_AP017649.1"/>
</dbReference>
<keyword evidence="3 4" id="KW-0687">Ribonucleoprotein</keyword>
<dbReference type="EMBL" id="CP141531">
    <property type="protein sequence ID" value="WRO07826.1"/>
    <property type="molecule type" value="Genomic_DNA"/>
</dbReference>
<comment type="similarity">
    <text evidence="1 4 5">Belongs to the bacterial ribosomal protein bL17 family.</text>
</comment>
<dbReference type="GO" id="GO:0006412">
    <property type="term" value="P:translation"/>
    <property type="evidence" value="ECO:0007669"/>
    <property type="project" value="UniProtKB-UniRule"/>
</dbReference>
<dbReference type="eggNOG" id="COG0203">
    <property type="taxonomic scope" value="Bacteria"/>
</dbReference>
<dbReference type="NCBIfam" id="TIGR00059">
    <property type="entry name" value="L17"/>
    <property type="match status" value="1"/>
</dbReference>
<dbReference type="EMBL" id="JGYD01000010">
    <property type="protein sequence ID" value="KSV18687.1"/>
    <property type="molecule type" value="Genomic_DNA"/>
</dbReference>
<reference evidence="6 8" key="1">
    <citation type="journal article" date="2015" name="Sci. Rep.">
        <title>A comparative genomics and reductive dehalogenase gene transcription study of two chloroethene-respiring bacteria, Dehalococcoides mccartyi strains MB and 11a.</title>
        <authorList>
            <person name="Low A."/>
            <person name="Shen Z."/>
            <person name="Cheng D."/>
            <person name="Rogers M.J."/>
            <person name="Lee P.K."/>
            <person name="He J."/>
        </authorList>
    </citation>
    <scope>NUCLEOTIDE SEQUENCE [LARGE SCALE GENOMIC DNA]</scope>
    <source>
        <strain evidence="6 8">MB</strain>
    </source>
</reference>
<accession>A0A0V8M4I7</accession>
<dbReference type="PANTHER" id="PTHR14413">
    <property type="entry name" value="RIBOSOMAL PROTEIN L17"/>
    <property type="match status" value="1"/>
</dbReference>
<dbReference type="OrthoDB" id="9809073at2"/>